<dbReference type="GO" id="GO:0004181">
    <property type="term" value="F:metallocarboxypeptidase activity"/>
    <property type="evidence" value="ECO:0007669"/>
    <property type="project" value="UniProtKB-EC"/>
</dbReference>
<reference evidence="6 7" key="1">
    <citation type="journal article" date="2012" name="Environ. Microbiol.">
        <title>Complete genome of Candidatus Chloracidobacterium thermophilum, a chlorophyll-based photoheterotroph belonging to the phylum Acidobacteria.</title>
        <authorList>
            <person name="Garcia Costas A.M."/>
            <person name="Liu Z."/>
            <person name="Tomsho L.P."/>
            <person name="Schuster S.C."/>
            <person name="Ward D.M."/>
            <person name="Bryant D.A."/>
        </authorList>
    </citation>
    <scope>NUCLEOTIDE SEQUENCE [LARGE SCALE GENOMIC DNA]</scope>
    <source>
        <strain evidence="6 7">B</strain>
    </source>
</reference>
<evidence type="ECO:0000256" key="1">
    <source>
        <dbReference type="ARBA" id="ARBA00005634"/>
    </source>
</evidence>
<organism evidence="6 7">
    <name type="scientific">Chloracidobacterium thermophilum (strain B)</name>
    <dbReference type="NCBI Taxonomy" id="981222"/>
    <lineage>
        <taxon>Bacteria</taxon>
        <taxon>Pseudomonadati</taxon>
        <taxon>Acidobacteriota</taxon>
        <taxon>Terriglobia</taxon>
        <taxon>Terriglobales</taxon>
        <taxon>Acidobacteriaceae</taxon>
        <taxon>Chloracidobacterium</taxon>
    </lineage>
</organism>
<keyword evidence="6" id="KW-0378">Hydrolase</keyword>
<dbReference type="KEGG" id="ctm:Cabther_A1283"/>
<dbReference type="HOGENOM" id="CLU_005688_2_1_0"/>
<name>G2LEQ2_CHLTF</name>
<keyword evidence="6" id="KW-0645">Protease</keyword>
<dbReference type="Gene3D" id="3.50.30.30">
    <property type="match status" value="1"/>
</dbReference>
<evidence type="ECO:0000313" key="7">
    <source>
        <dbReference type="Proteomes" id="UP000006791"/>
    </source>
</evidence>
<dbReference type="Proteomes" id="UP000006791">
    <property type="component" value="Chromosome 1"/>
</dbReference>
<keyword evidence="6" id="KW-0121">Carboxypeptidase</keyword>
<dbReference type="MEROPS" id="M28.A02"/>
<dbReference type="PANTHER" id="PTHR10404:SF46">
    <property type="entry name" value="VACUOLAR PROTEIN SORTING-ASSOCIATED PROTEIN 70"/>
    <property type="match status" value="1"/>
</dbReference>
<dbReference type="STRING" id="981222.Cabther_A1283"/>
<protein>
    <submittedName>
        <fullName evidence="6">Putative aminopeptidase</fullName>
        <ecNumber evidence="6">3.4.17.21</ecNumber>
    </submittedName>
</protein>
<evidence type="ECO:0000313" key="6">
    <source>
        <dbReference type="EMBL" id="AEP12035.1"/>
    </source>
</evidence>
<evidence type="ECO:0000259" key="4">
    <source>
        <dbReference type="Pfam" id="PF04253"/>
    </source>
</evidence>
<feature type="domain" description="Transferrin receptor-like dimerisation" evidence="4">
    <location>
        <begin position="589"/>
        <end position="688"/>
    </location>
</feature>
<gene>
    <name evidence="6" type="ordered locus">Cabther_A1283</name>
</gene>
<sequence>MLFSIVTRGSLPRFLVTCLACGALLGGPVVFPLPHRAAAKVRSGLSALESQLLAAPAPERARQTLRTLTAKPHLAGTPEDYATALYVRDELQRAGFDVELVEYEVYLPRPKSRRVEMTAPTKYRCTLTEPTLPDDPDSASPLAVPTFAAWSPSAKVEAPVVYVNYGLPRDYEVLEKLGVSVQGKIALVRYGECYRGVKAQVAQEKGAVGLLVYSDPKDDGYVQGKTYPDGPWRTDNCVQRGSYRAFTQPPGDPLTPGRPAKKGTSRLAPKDAGLPRIPIQPLSYRDALPILESLRGPAAPKDWIGGLPIEYRIGNGETRVRMALTMDYRLRTIWNVIGTLTGRDHPDEWILLGNHRDAWVYGAVDPSSGTTAMLEVARAFGELRKTGWQPRRTIKLCSWDAEEYGLIGSTEWVEEHLTELREKAVCYLNVDSAVSGDNFRASAVPSLWSFTKSVLQDVPDASGTRSLYDNWRAQDQKASEVRFGKLGSGSDYAPFLQLAGIACLDMASTGSYGVYHSTYDSFRWMEKFGDPTFSRHAAMARGWALLAFRLAESPRIELNLLDYAREIERLARELAQEHPQLDATALLDAARDLTIAAEAFETEPDTQATLAIRNRLRRQFEGFLLAPEGLPKRYDARHVVYAPGVFSGYGAEVFSGVRYALTRNDAADVARAMEQIVTALKKATRTLQGQPSGKKDTQPVRKGVL</sequence>
<dbReference type="CDD" id="cd08022">
    <property type="entry name" value="M28_PSMA_like"/>
    <property type="match status" value="1"/>
</dbReference>
<dbReference type="Pfam" id="PF04253">
    <property type="entry name" value="TFR_dimer"/>
    <property type="match status" value="1"/>
</dbReference>
<accession>G2LEQ2</accession>
<dbReference type="Pfam" id="PF02225">
    <property type="entry name" value="PA"/>
    <property type="match status" value="1"/>
</dbReference>
<dbReference type="GO" id="GO:0004177">
    <property type="term" value="F:aminopeptidase activity"/>
    <property type="evidence" value="ECO:0007669"/>
    <property type="project" value="UniProtKB-KW"/>
</dbReference>
<dbReference type="Pfam" id="PF04389">
    <property type="entry name" value="Peptidase_M28"/>
    <property type="match status" value="1"/>
</dbReference>
<keyword evidence="7" id="KW-1185">Reference proteome</keyword>
<dbReference type="InterPro" id="IPR036757">
    <property type="entry name" value="TFR-like_dimer_dom_sf"/>
</dbReference>
<feature type="region of interest" description="Disordered" evidence="2">
    <location>
        <begin position="243"/>
        <end position="272"/>
    </location>
</feature>
<dbReference type="InterPro" id="IPR046450">
    <property type="entry name" value="PA_dom_sf"/>
</dbReference>
<dbReference type="SUPFAM" id="SSF53187">
    <property type="entry name" value="Zn-dependent exopeptidases"/>
    <property type="match status" value="1"/>
</dbReference>
<dbReference type="OrthoDB" id="233977at2"/>
<feature type="domain" description="Peptidase M28" evidence="5">
    <location>
        <begin position="335"/>
        <end position="523"/>
    </location>
</feature>
<dbReference type="CDD" id="cd02121">
    <property type="entry name" value="PA_GCPII_like"/>
    <property type="match status" value="1"/>
</dbReference>
<dbReference type="InterPro" id="IPR007484">
    <property type="entry name" value="Peptidase_M28"/>
</dbReference>
<dbReference type="EC" id="3.4.17.21" evidence="6"/>
<dbReference type="Gene3D" id="1.20.930.40">
    <property type="entry name" value="Transferrin receptor-like, dimerisation domain"/>
    <property type="match status" value="1"/>
</dbReference>
<dbReference type="PANTHER" id="PTHR10404">
    <property type="entry name" value="N-ACETYLATED-ALPHA-LINKED ACIDIC DIPEPTIDASE"/>
    <property type="match status" value="1"/>
</dbReference>
<dbReference type="EMBL" id="CP002514">
    <property type="protein sequence ID" value="AEP12035.1"/>
    <property type="molecule type" value="Genomic_DNA"/>
</dbReference>
<evidence type="ECO:0000259" key="5">
    <source>
        <dbReference type="Pfam" id="PF04389"/>
    </source>
</evidence>
<dbReference type="InterPro" id="IPR003137">
    <property type="entry name" value="PA_domain"/>
</dbReference>
<feature type="domain" description="PA" evidence="3">
    <location>
        <begin position="156"/>
        <end position="222"/>
    </location>
</feature>
<feature type="region of interest" description="Disordered" evidence="2">
    <location>
        <begin position="684"/>
        <end position="705"/>
    </location>
</feature>
<dbReference type="RefSeq" id="WP_014099773.1">
    <property type="nucleotide sequence ID" value="NC_016024.1"/>
</dbReference>
<evidence type="ECO:0000256" key="2">
    <source>
        <dbReference type="SAM" id="MobiDB-lite"/>
    </source>
</evidence>
<dbReference type="FunFam" id="3.40.630.10:FF:000101">
    <property type="entry name" value="N-acetylated alpha-linked acidic dipeptidase like 1"/>
    <property type="match status" value="1"/>
</dbReference>
<evidence type="ECO:0000259" key="3">
    <source>
        <dbReference type="Pfam" id="PF02225"/>
    </source>
</evidence>
<keyword evidence="6" id="KW-0031">Aminopeptidase</keyword>
<dbReference type="SUPFAM" id="SSF52025">
    <property type="entry name" value="PA domain"/>
    <property type="match status" value="1"/>
</dbReference>
<dbReference type="InterPro" id="IPR039373">
    <property type="entry name" value="Peptidase_M28B"/>
</dbReference>
<dbReference type="InterPro" id="IPR007365">
    <property type="entry name" value="TFR-like_dimer_dom"/>
</dbReference>
<comment type="similarity">
    <text evidence="1">Belongs to the peptidase M28 family. M28B subfamily.</text>
</comment>
<dbReference type="AlphaFoldDB" id="G2LEQ2"/>
<dbReference type="SUPFAM" id="SSF47672">
    <property type="entry name" value="Transferrin receptor-like dimerisation domain"/>
    <property type="match status" value="1"/>
</dbReference>
<proteinExistence type="inferred from homology"/>
<dbReference type="Gene3D" id="3.40.630.10">
    <property type="entry name" value="Zn peptidases"/>
    <property type="match status" value="1"/>
</dbReference>